<dbReference type="SUPFAM" id="SSF53092">
    <property type="entry name" value="Creatinase/prolidase N-terminal domain"/>
    <property type="match status" value="1"/>
</dbReference>
<dbReference type="GO" id="GO:0102009">
    <property type="term" value="F:proline dipeptidase activity"/>
    <property type="evidence" value="ECO:0007669"/>
    <property type="project" value="UniProtKB-EC"/>
</dbReference>
<accession>A0A553P3T6</accession>
<dbReference type="InterPro" id="IPR029149">
    <property type="entry name" value="Creatin/AminoP/Spt16_N"/>
</dbReference>
<dbReference type="GO" id="GO:0006508">
    <property type="term" value="P:proteolysis"/>
    <property type="evidence" value="ECO:0007669"/>
    <property type="project" value="UniProtKB-KW"/>
</dbReference>
<evidence type="ECO:0000256" key="10">
    <source>
        <dbReference type="ARBA" id="ARBA00044051"/>
    </source>
</evidence>
<keyword evidence="5" id="KW-0378">Hydrolase</keyword>
<evidence type="ECO:0000256" key="6">
    <source>
        <dbReference type="ARBA" id="ARBA00022997"/>
    </source>
</evidence>
<evidence type="ECO:0000256" key="7">
    <source>
        <dbReference type="ARBA" id="ARBA00023049"/>
    </source>
</evidence>
<evidence type="ECO:0000313" key="18">
    <source>
        <dbReference type="Proteomes" id="UP000318571"/>
    </source>
</evidence>
<evidence type="ECO:0000313" key="17">
    <source>
        <dbReference type="EMBL" id="TRY72310.1"/>
    </source>
</evidence>
<feature type="domain" description="Aminopeptidase P N-terminal" evidence="16">
    <location>
        <begin position="141"/>
        <end position="282"/>
    </location>
</feature>
<dbReference type="GO" id="GO:0030145">
    <property type="term" value="F:manganese ion binding"/>
    <property type="evidence" value="ECO:0007669"/>
    <property type="project" value="InterPro"/>
</dbReference>
<comment type="caution">
    <text evidence="17">The sequence shown here is derived from an EMBL/GenBank/DDBJ whole genome shotgun (WGS) entry which is preliminary data.</text>
</comment>
<dbReference type="Gene3D" id="3.40.350.10">
    <property type="entry name" value="Creatinase/prolidase N-terminal domain"/>
    <property type="match status" value="1"/>
</dbReference>
<evidence type="ECO:0000256" key="1">
    <source>
        <dbReference type="ARBA" id="ARBA00001936"/>
    </source>
</evidence>
<evidence type="ECO:0000256" key="12">
    <source>
        <dbReference type="ARBA" id="ARBA00044252"/>
    </source>
</evidence>
<dbReference type="InterPro" id="IPR000994">
    <property type="entry name" value="Pept_M24"/>
</dbReference>
<dbReference type="Pfam" id="PF00557">
    <property type="entry name" value="Peptidase_M24"/>
    <property type="match status" value="1"/>
</dbReference>
<comment type="subunit">
    <text evidence="2">Homodimer.</text>
</comment>
<dbReference type="FunFam" id="3.90.230.10:FF:000002">
    <property type="entry name" value="Xaa-Pro aminopeptidase 3"/>
    <property type="match status" value="1"/>
</dbReference>
<evidence type="ECO:0000256" key="4">
    <source>
        <dbReference type="ARBA" id="ARBA00022723"/>
    </source>
</evidence>
<reference evidence="17 18" key="1">
    <citation type="journal article" date="2018" name="Nat. Ecol. Evol.">
        <title>Genomic signatures of mitonuclear coevolution across populations of Tigriopus californicus.</title>
        <authorList>
            <person name="Barreto F.S."/>
            <person name="Watson E.T."/>
            <person name="Lima T.G."/>
            <person name="Willett C.S."/>
            <person name="Edmands S."/>
            <person name="Li W."/>
            <person name="Burton R.S."/>
        </authorList>
    </citation>
    <scope>NUCLEOTIDE SEQUENCE [LARGE SCALE GENOMIC DNA]</scope>
    <source>
        <strain evidence="17 18">San Diego</strain>
    </source>
</reference>
<dbReference type="PANTHER" id="PTHR48480:SF2">
    <property type="entry name" value="PEPTIDASE D"/>
    <property type="match status" value="1"/>
</dbReference>
<dbReference type="EMBL" id="VCGU01000008">
    <property type="protein sequence ID" value="TRY72310.1"/>
    <property type="molecule type" value="Genomic_DNA"/>
</dbReference>
<proteinExistence type="inferred from homology"/>
<sequence>MRGHGGCLMPAGFQASSLFLPVLDMRVSALLSGRQAAFAWRGRRVLRGLDPGPSLSVSLSSSSISQRSQVYRSQVLLSSPWATQFRLKSPREISSESIRPLTLHSRLVPSRNSSNASPLFKMAEPNPKDGYFSMGPNTLKVPMALFARNRQRLAEALRSHAKTPDNSVVLLQGGGDQGICEGDSSDVGPIFKQEAYFHWAFGVLEPDHFGAVDVTTGKGVLYIPRLPKEYATWMGSIKNLEETKERYRVDEVRYVDDMPNSLRELQKEPTLLTLNGVNSDSKKQTRPAAFDGMSEFKIEPNHLQPIMAECRVIKTEMELQALRYASKISSEAHKSLMRQIKPGMKEFQCESLFLHHIYFYGGARHVCYNCIVGSGQSGSVLHYGHAGAPNDQNVEDGHIVLFDMGAEYYRFCSDITCSYPVNGKFTDKQKVVYNAVLRASRAVLNAVKPGVNYKDMHLLANRVMLENLLEGGIIQGDIEDMMKVNLAGKVFQPHGLGHFMGLDVHDVGGYLEGHPSRPKGPGVGNLRTARTLKANMVLTIEPGCYFIDYLLDEALANPELNKFLVKEKIAEYRNFGGVRIEDDIIVTETGVELMSVVPRTVDEIEAWMRGEGGELDLTNKI</sequence>
<evidence type="ECO:0000256" key="9">
    <source>
        <dbReference type="ARBA" id="ARBA00043990"/>
    </source>
</evidence>
<dbReference type="Pfam" id="PF05195">
    <property type="entry name" value="AMP_N"/>
    <property type="match status" value="1"/>
</dbReference>
<keyword evidence="7" id="KW-0482">Metalloprotease</keyword>
<dbReference type="Gene3D" id="3.90.230.10">
    <property type="entry name" value="Creatinase/methionine aminopeptidase superfamily"/>
    <property type="match status" value="1"/>
</dbReference>
<dbReference type="SUPFAM" id="SSF55920">
    <property type="entry name" value="Creatinase/aminopeptidase"/>
    <property type="match status" value="1"/>
</dbReference>
<dbReference type="STRING" id="6832.A0A553P3T6"/>
<dbReference type="SMART" id="SM01011">
    <property type="entry name" value="AMP_N"/>
    <property type="match status" value="1"/>
</dbReference>
<dbReference type="Proteomes" id="UP000318571">
    <property type="component" value="Chromosome 7"/>
</dbReference>
<evidence type="ECO:0000256" key="13">
    <source>
        <dbReference type="ARBA" id="ARBA00044284"/>
    </source>
</evidence>
<evidence type="ECO:0000259" key="16">
    <source>
        <dbReference type="SMART" id="SM01011"/>
    </source>
</evidence>
<evidence type="ECO:0000256" key="15">
    <source>
        <dbReference type="ARBA" id="ARBA00048994"/>
    </source>
</evidence>
<evidence type="ECO:0000256" key="3">
    <source>
        <dbReference type="ARBA" id="ARBA00022670"/>
    </source>
</evidence>
<dbReference type="EC" id="3.4.13.9" evidence="10"/>
<evidence type="ECO:0000256" key="2">
    <source>
        <dbReference type="ARBA" id="ARBA00011738"/>
    </source>
</evidence>
<dbReference type="InterPro" id="IPR052433">
    <property type="entry name" value="X-Pro_dipept-like"/>
</dbReference>
<dbReference type="PANTHER" id="PTHR48480">
    <property type="match status" value="1"/>
</dbReference>
<dbReference type="AlphaFoldDB" id="A0A553P3T6"/>
<comment type="catalytic activity">
    <reaction evidence="15">
        <text>Xaa-L-Pro dipeptide + H2O = an L-alpha-amino acid + L-proline</text>
        <dbReference type="Rhea" id="RHEA:76407"/>
        <dbReference type="ChEBI" id="CHEBI:15377"/>
        <dbReference type="ChEBI" id="CHEBI:59869"/>
        <dbReference type="ChEBI" id="CHEBI:60039"/>
        <dbReference type="ChEBI" id="CHEBI:195196"/>
        <dbReference type="EC" id="3.4.13.9"/>
    </reaction>
</comment>
<keyword evidence="6" id="KW-0224">Dipeptidase</keyword>
<evidence type="ECO:0000256" key="8">
    <source>
        <dbReference type="ARBA" id="ARBA00023211"/>
    </source>
</evidence>
<dbReference type="GO" id="GO:0070006">
    <property type="term" value="F:metalloaminopeptidase activity"/>
    <property type="evidence" value="ECO:0007669"/>
    <property type="project" value="InterPro"/>
</dbReference>
<protein>
    <recommendedName>
        <fullName evidence="11">Xaa-Pro dipeptidase</fullName>
        <ecNumber evidence="10">3.4.13.9</ecNumber>
    </recommendedName>
    <alternativeName>
        <fullName evidence="14">Imidodipeptidase</fullName>
    </alternativeName>
    <alternativeName>
        <fullName evidence="12">Peptidase D</fullName>
    </alternativeName>
    <alternativeName>
        <fullName evidence="13">Proline dipeptidase</fullName>
    </alternativeName>
</protein>
<comment type="similarity">
    <text evidence="9">Belongs to the peptidase M24B family. Eukaryotic-type prolidase subfamily.</text>
</comment>
<keyword evidence="3" id="KW-0645">Protease</keyword>
<dbReference type="InterPro" id="IPR007865">
    <property type="entry name" value="Aminopep_P_N"/>
</dbReference>
<evidence type="ECO:0000256" key="14">
    <source>
        <dbReference type="ARBA" id="ARBA00044351"/>
    </source>
</evidence>
<evidence type="ECO:0000256" key="11">
    <source>
        <dbReference type="ARBA" id="ARBA00044141"/>
    </source>
</evidence>
<keyword evidence="8" id="KW-0464">Manganese</keyword>
<evidence type="ECO:0000256" key="5">
    <source>
        <dbReference type="ARBA" id="ARBA00022801"/>
    </source>
</evidence>
<keyword evidence="4" id="KW-0479">Metal-binding</keyword>
<organism evidence="17 18">
    <name type="scientific">Tigriopus californicus</name>
    <name type="common">Marine copepod</name>
    <dbReference type="NCBI Taxonomy" id="6832"/>
    <lineage>
        <taxon>Eukaryota</taxon>
        <taxon>Metazoa</taxon>
        <taxon>Ecdysozoa</taxon>
        <taxon>Arthropoda</taxon>
        <taxon>Crustacea</taxon>
        <taxon>Multicrustacea</taxon>
        <taxon>Hexanauplia</taxon>
        <taxon>Copepoda</taxon>
        <taxon>Harpacticoida</taxon>
        <taxon>Harpacticidae</taxon>
        <taxon>Tigriopus</taxon>
    </lineage>
</organism>
<dbReference type="InterPro" id="IPR036005">
    <property type="entry name" value="Creatinase/aminopeptidase-like"/>
</dbReference>
<name>A0A553P3T6_TIGCA</name>
<gene>
    <name evidence="17" type="ORF">TCAL_03138</name>
</gene>
<dbReference type="OMA" id="HDIDMAN"/>
<keyword evidence="18" id="KW-1185">Reference proteome</keyword>
<comment type="cofactor">
    <cofactor evidence="1">
        <name>Mn(2+)</name>
        <dbReference type="ChEBI" id="CHEBI:29035"/>
    </cofactor>
</comment>
<dbReference type="CDD" id="cd01087">
    <property type="entry name" value="Prolidase"/>
    <property type="match status" value="1"/>
</dbReference>